<dbReference type="EMBL" id="ADNW02000001">
    <property type="protein sequence ID" value="EGD26233.1"/>
    <property type="molecule type" value="Genomic_DNA"/>
</dbReference>
<evidence type="ECO:0000313" key="2">
    <source>
        <dbReference type="Proteomes" id="UP000004245"/>
    </source>
</evidence>
<reference evidence="1" key="1">
    <citation type="submission" date="2011-01" db="EMBL/GenBank/DDBJ databases">
        <authorList>
            <person name="Muzny D."/>
            <person name="Qin X."/>
            <person name="Buhay C."/>
            <person name="Dugan-Rocha S."/>
            <person name="Ding Y."/>
            <person name="Chen G."/>
            <person name="Hawes A."/>
            <person name="Holder M."/>
            <person name="Jhangiani S."/>
            <person name="Johnson A."/>
            <person name="Khan Z."/>
            <person name="Li Z."/>
            <person name="Liu W."/>
            <person name="Liu X."/>
            <person name="Perez L."/>
            <person name="Shen H."/>
            <person name="Wang Q."/>
            <person name="Watt J."/>
            <person name="Xi L."/>
            <person name="Xin Y."/>
            <person name="Zhou J."/>
            <person name="Deng J."/>
            <person name="Jiang H."/>
            <person name="Liu Y."/>
            <person name="Qu J."/>
            <person name="Song X.-Z."/>
            <person name="Zhang L."/>
            <person name="Villasana D."/>
            <person name="Johnson A."/>
            <person name="Liu J."/>
            <person name="Liyanage D."/>
            <person name="Lorensuhewa L."/>
            <person name="Robinson T."/>
            <person name="Song A."/>
            <person name="Song B.-B."/>
            <person name="Dinh H."/>
            <person name="Thornton R."/>
            <person name="Coyle M."/>
            <person name="Francisco L."/>
            <person name="Jackson L."/>
            <person name="Javaid M."/>
            <person name="Korchina V."/>
            <person name="Kovar C."/>
            <person name="Mata R."/>
            <person name="Mathew T."/>
            <person name="Ngo R."/>
            <person name="Nguyen L."/>
            <person name="Nguyen N."/>
            <person name="Okwuonu G."/>
            <person name="Ongeri F."/>
            <person name="Pham C."/>
            <person name="Simmons D."/>
            <person name="Wilczek-Boney K."/>
            <person name="Hale W."/>
            <person name="Jakkamsetti A."/>
            <person name="Pham P."/>
            <person name="Ruth R."/>
            <person name="San Lucas F."/>
            <person name="Warren J."/>
            <person name="Zhang J."/>
            <person name="Zhao Z."/>
            <person name="Zhou C."/>
            <person name="Zhu D."/>
            <person name="Lee S."/>
            <person name="Bess C."/>
            <person name="Blankenburg K."/>
            <person name="Forbes L."/>
            <person name="Fu Q."/>
            <person name="Gubbala S."/>
            <person name="Hirani K."/>
            <person name="Jayaseelan J.C."/>
            <person name="Lara F."/>
            <person name="Munidasa M."/>
            <person name="Palculict T."/>
            <person name="Patil S."/>
            <person name="Pu L.-L."/>
            <person name="Saada N."/>
            <person name="Tang L."/>
            <person name="Weissenberger G."/>
            <person name="Zhu Y."/>
            <person name="Hemphill L."/>
            <person name="Shang Y."/>
            <person name="Youmans B."/>
            <person name="Ayvaz T."/>
            <person name="Ross M."/>
            <person name="Santibanez J."/>
            <person name="Aqrawi P."/>
            <person name="Gross S."/>
            <person name="Joshi V."/>
            <person name="Fowler G."/>
            <person name="Nazareth L."/>
            <person name="Reid J."/>
            <person name="Worley K."/>
            <person name="Petrosino J."/>
            <person name="Highlander S."/>
            <person name="Gibbs R."/>
        </authorList>
    </citation>
    <scope>NUCLEOTIDE SEQUENCE [LARGE SCALE GENOMIC DNA]</scope>
    <source>
        <strain evidence="1">ATCC 33707</strain>
    </source>
</reference>
<dbReference type="HOGENOM" id="CLU_2466937_0_0_11"/>
<dbReference type="Proteomes" id="UP000004245">
    <property type="component" value="Unassembled WGS sequence"/>
</dbReference>
<dbReference type="AlphaFoldDB" id="E9SV99"/>
<accession>E9SV99</accession>
<evidence type="ECO:0000313" key="1">
    <source>
        <dbReference type="EMBL" id="EGD26233.1"/>
    </source>
</evidence>
<protein>
    <submittedName>
        <fullName evidence="1">Uncharacterized protein</fullName>
    </submittedName>
</protein>
<comment type="caution">
    <text evidence="1">The sequence shown here is derived from an EMBL/GenBank/DDBJ whole genome shotgun (WGS) entry which is preliminary data.</text>
</comment>
<sequence>MILPGIPVCRSRSGVDVKRVARAPPGVGRRPVRPTRFVAPRAGAVAPSSLGEWPCRQVPGGAQQPPDRIASWSGVRTISATAGVRSIR</sequence>
<proteinExistence type="predicted"/>
<organism evidence="1 2">
    <name type="scientific">Prescottella equi ATCC 33707</name>
    <dbReference type="NCBI Taxonomy" id="525370"/>
    <lineage>
        <taxon>Bacteria</taxon>
        <taxon>Bacillati</taxon>
        <taxon>Actinomycetota</taxon>
        <taxon>Actinomycetes</taxon>
        <taxon>Mycobacteriales</taxon>
        <taxon>Nocardiaceae</taxon>
        <taxon>Prescottella</taxon>
    </lineage>
</organism>
<gene>
    <name evidence="1" type="ORF">HMPREF0724_10167</name>
</gene>
<keyword evidence="2" id="KW-1185">Reference proteome</keyword>
<name>E9SV99_RHOHA</name>